<dbReference type="InterPro" id="IPR035965">
    <property type="entry name" value="PAS-like_dom_sf"/>
</dbReference>
<evidence type="ECO:0000313" key="3">
    <source>
        <dbReference type="Proteomes" id="UP000321362"/>
    </source>
</evidence>
<keyword evidence="3" id="KW-1185">Reference proteome</keyword>
<name>A0A5B8VZV9_9SPHI</name>
<protein>
    <recommendedName>
        <fullName evidence="4">PAS domain-containing protein</fullName>
    </recommendedName>
</protein>
<sequence length="267" mass="29917">MDIKPKAQKGSRPGKLQAVFNQDKAGYFNNILALAASLCASSFAAILTFADNLFIFERGHGFDDNTSPFDTSKILADSSGNLYADGFELNGQPIGFFAGVQVPVDLPEAPLWLCTMDYPPSTITQLQLTQLTMLAKQAAAVFQLMAKDLSTGNKTQVDRQLREQKAFYEKILNNIPTDIAVFDANHRYLFVNPGAISVKEYRDFIIGKDDYEYAAFRNRDVAIADERRAQFLQVKKNRQRNPLGRGLETARWHNSHRTALYVPGGRR</sequence>
<dbReference type="OrthoDB" id="9808408at2"/>
<dbReference type="SUPFAM" id="SSF55785">
    <property type="entry name" value="PYP-like sensor domain (PAS domain)"/>
    <property type="match status" value="1"/>
</dbReference>
<accession>A0A5B8VZV9</accession>
<dbReference type="Gene3D" id="3.30.450.20">
    <property type="entry name" value="PAS domain"/>
    <property type="match status" value="1"/>
</dbReference>
<evidence type="ECO:0000313" key="2">
    <source>
        <dbReference type="EMBL" id="QEC76953.1"/>
    </source>
</evidence>
<dbReference type="AlphaFoldDB" id="A0A5B8VZV9"/>
<dbReference type="EMBL" id="CP042437">
    <property type="protein sequence ID" value="QEC76953.1"/>
    <property type="molecule type" value="Genomic_DNA"/>
</dbReference>
<keyword evidence="1" id="KW-1133">Transmembrane helix</keyword>
<evidence type="ECO:0000256" key="1">
    <source>
        <dbReference type="SAM" id="Phobius"/>
    </source>
</evidence>
<organism evidence="2 3">
    <name type="scientific">Mucilaginibacter ginsenosidivorax</name>
    <dbReference type="NCBI Taxonomy" id="862126"/>
    <lineage>
        <taxon>Bacteria</taxon>
        <taxon>Pseudomonadati</taxon>
        <taxon>Bacteroidota</taxon>
        <taxon>Sphingobacteriia</taxon>
        <taxon>Sphingobacteriales</taxon>
        <taxon>Sphingobacteriaceae</taxon>
        <taxon>Mucilaginibacter</taxon>
    </lineage>
</organism>
<keyword evidence="1" id="KW-0812">Transmembrane</keyword>
<reference evidence="2 3" key="1">
    <citation type="journal article" date="2013" name="J. Microbiol.">
        <title>Mucilaginibacter ginsenosidivorax sp. nov., with ginsenoside converting activity isolated from sediment.</title>
        <authorList>
            <person name="Kim J.K."/>
            <person name="Choi T.E."/>
            <person name="Liu Q.M."/>
            <person name="Park H.Y."/>
            <person name="Yi T.H."/>
            <person name="Yoon M.H."/>
            <person name="Kim S.C."/>
            <person name="Im W.T."/>
        </authorList>
    </citation>
    <scope>NUCLEOTIDE SEQUENCE [LARGE SCALE GENOMIC DNA]</scope>
    <source>
        <strain evidence="2 3">KHI28</strain>
    </source>
</reference>
<proteinExistence type="predicted"/>
<dbReference type="KEGG" id="mgk:FSB76_13735"/>
<dbReference type="RefSeq" id="WP_147054216.1">
    <property type="nucleotide sequence ID" value="NZ_CP042437.1"/>
</dbReference>
<gene>
    <name evidence="2" type="ORF">FSB76_13735</name>
</gene>
<evidence type="ECO:0008006" key="4">
    <source>
        <dbReference type="Google" id="ProtNLM"/>
    </source>
</evidence>
<feature type="transmembrane region" description="Helical" evidence="1">
    <location>
        <begin position="31"/>
        <end position="50"/>
    </location>
</feature>
<dbReference type="Proteomes" id="UP000321362">
    <property type="component" value="Chromosome"/>
</dbReference>
<keyword evidence="1" id="KW-0472">Membrane</keyword>